<dbReference type="Gene3D" id="3.40.50.720">
    <property type="entry name" value="NAD(P)-binding Rossmann-like Domain"/>
    <property type="match status" value="1"/>
</dbReference>
<dbReference type="Proteomes" id="UP000664203">
    <property type="component" value="Unassembled WGS sequence"/>
</dbReference>
<dbReference type="SUPFAM" id="SSF51735">
    <property type="entry name" value="NAD(P)-binding Rossmann-fold domains"/>
    <property type="match status" value="1"/>
</dbReference>
<accession>A0A8H3I3Y7</accession>
<reference evidence="1" key="1">
    <citation type="submission" date="2021-03" db="EMBL/GenBank/DDBJ databases">
        <authorList>
            <person name="Tagirdzhanova G."/>
        </authorList>
    </citation>
    <scope>NUCLEOTIDE SEQUENCE</scope>
</reference>
<evidence type="ECO:0000313" key="1">
    <source>
        <dbReference type="EMBL" id="CAF9903713.1"/>
    </source>
</evidence>
<dbReference type="AlphaFoldDB" id="A0A8H3I3Y7"/>
<proteinExistence type="predicted"/>
<name>A0A8H3I3Y7_9LECA</name>
<organism evidence="1 2">
    <name type="scientific">Alectoria fallacina</name>
    <dbReference type="NCBI Taxonomy" id="1903189"/>
    <lineage>
        <taxon>Eukaryota</taxon>
        <taxon>Fungi</taxon>
        <taxon>Dikarya</taxon>
        <taxon>Ascomycota</taxon>
        <taxon>Pezizomycotina</taxon>
        <taxon>Lecanoromycetes</taxon>
        <taxon>OSLEUM clade</taxon>
        <taxon>Lecanoromycetidae</taxon>
        <taxon>Lecanorales</taxon>
        <taxon>Lecanorineae</taxon>
        <taxon>Parmeliaceae</taxon>
        <taxon>Alectoria</taxon>
    </lineage>
</organism>
<protein>
    <submittedName>
        <fullName evidence="1">Uncharacterized protein</fullName>
    </submittedName>
</protein>
<evidence type="ECO:0000313" key="2">
    <source>
        <dbReference type="Proteomes" id="UP000664203"/>
    </source>
</evidence>
<dbReference type="EMBL" id="CAJPDR010000002">
    <property type="protein sequence ID" value="CAF9903713.1"/>
    <property type="molecule type" value="Genomic_DNA"/>
</dbReference>
<sequence length="173" mass="18131">MGVYAGAKAGLGSLTKVLAKEVAPFNTRALTMTMVLTTFNTNMGKAAMLGKNSLSDDDKASVAKQMIRYISSGKIVSNGDKENFVKAVYEVVVGEGTGVGRQSRAVPPTRHGHDSLSSTVQEYSRTAGRSLGTSPITSTLINDSDCLIIPSSGPVHNSGIQPCAVHSTRQIMG</sequence>
<keyword evidence="2" id="KW-1185">Reference proteome</keyword>
<dbReference type="OrthoDB" id="1274115at2759"/>
<dbReference type="InterPro" id="IPR036291">
    <property type="entry name" value="NAD(P)-bd_dom_sf"/>
</dbReference>
<comment type="caution">
    <text evidence="1">The sequence shown here is derived from an EMBL/GenBank/DDBJ whole genome shotgun (WGS) entry which is preliminary data.</text>
</comment>
<gene>
    <name evidence="1" type="ORF">ALECFALPRED_002940</name>
</gene>